<sequence length="134" mass="15131">MPKIRAIVELEACKTPPPPSDRSAPPPSRKTYRTNDDGRMKSSSTTFLPIQSEEETGYFHDEGISAQNPLRFRALSLSRSTEISNATPSDNKINYFITASDVTPTWPLIPKLCEFDESSSDNRPRLEMRTSPRR</sequence>
<organism evidence="2 3">
    <name type="scientific">Fistulifera solaris</name>
    <name type="common">Oleaginous diatom</name>
    <dbReference type="NCBI Taxonomy" id="1519565"/>
    <lineage>
        <taxon>Eukaryota</taxon>
        <taxon>Sar</taxon>
        <taxon>Stramenopiles</taxon>
        <taxon>Ochrophyta</taxon>
        <taxon>Bacillariophyta</taxon>
        <taxon>Bacillariophyceae</taxon>
        <taxon>Bacillariophycidae</taxon>
        <taxon>Naviculales</taxon>
        <taxon>Naviculaceae</taxon>
        <taxon>Fistulifera</taxon>
    </lineage>
</organism>
<gene>
    <name evidence="2" type="ORF">FisN_15Hh332</name>
</gene>
<dbReference type="AlphaFoldDB" id="A0A1Z5JFR2"/>
<dbReference type="InParanoid" id="A0A1Z5JFR2"/>
<feature type="compositionally biased region" description="Basic and acidic residues" evidence="1">
    <location>
        <begin position="120"/>
        <end position="134"/>
    </location>
</feature>
<proteinExistence type="predicted"/>
<feature type="region of interest" description="Disordered" evidence="1">
    <location>
        <begin position="9"/>
        <end position="51"/>
    </location>
</feature>
<protein>
    <submittedName>
        <fullName evidence="2">Uncharacterized protein</fullName>
    </submittedName>
</protein>
<keyword evidence="3" id="KW-1185">Reference proteome</keyword>
<dbReference type="Proteomes" id="UP000198406">
    <property type="component" value="Unassembled WGS sequence"/>
</dbReference>
<evidence type="ECO:0000313" key="2">
    <source>
        <dbReference type="EMBL" id="GAX12850.1"/>
    </source>
</evidence>
<evidence type="ECO:0000256" key="1">
    <source>
        <dbReference type="SAM" id="MobiDB-lite"/>
    </source>
</evidence>
<evidence type="ECO:0000313" key="3">
    <source>
        <dbReference type="Proteomes" id="UP000198406"/>
    </source>
</evidence>
<comment type="caution">
    <text evidence="2">The sequence shown here is derived from an EMBL/GenBank/DDBJ whole genome shotgun (WGS) entry which is preliminary data.</text>
</comment>
<feature type="region of interest" description="Disordered" evidence="1">
    <location>
        <begin position="114"/>
        <end position="134"/>
    </location>
</feature>
<accession>A0A1Z5JFR2</accession>
<reference evidence="2 3" key="1">
    <citation type="journal article" date="2015" name="Plant Cell">
        <title>Oil accumulation by the oleaginous diatom Fistulifera solaris as revealed by the genome and transcriptome.</title>
        <authorList>
            <person name="Tanaka T."/>
            <person name="Maeda Y."/>
            <person name="Veluchamy A."/>
            <person name="Tanaka M."/>
            <person name="Abida H."/>
            <person name="Marechal E."/>
            <person name="Bowler C."/>
            <person name="Muto M."/>
            <person name="Sunaga Y."/>
            <person name="Tanaka M."/>
            <person name="Yoshino T."/>
            <person name="Taniguchi T."/>
            <person name="Fukuda Y."/>
            <person name="Nemoto M."/>
            <person name="Matsumoto M."/>
            <person name="Wong P.S."/>
            <person name="Aburatani S."/>
            <person name="Fujibuchi W."/>
        </authorList>
    </citation>
    <scope>NUCLEOTIDE SEQUENCE [LARGE SCALE GENOMIC DNA]</scope>
    <source>
        <strain evidence="2 3">JPCC DA0580</strain>
    </source>
</reference>
<name>A0A1Z5JFR2_FISSO</name>
<dbReference type="EMBL" id="BDSP01000055">
    <property type="protein sequence ID" value="GAX12850.1"/>
    <property type="molecule type" value="Genomic_DNA"/>
</dbReference>
<feature type="compositionally biased region" description="Pro residues" evidence="1">
    <location>
        <begin position="15"/>
        <end position="28"/>
    </location>
</feature>